<keyword evidence="5 8" id="KW-0520">NAD</keyword>
<dbReference type="GeneID" id="30203585"/>
<dbReference type="SMR" id="A0A1E3P589"/>
<dbReference type="STRING" id="683960.A0A1E3P589"/>
<feature type="binding site" evidence="8">
    <location>
        <begin position="190"/>
        <end position="195"/>
    </location>
    <ligand>
        <name>NAD(+)</name>
        <dbReference type="ChEBI" id="CHEBI:57540"/>
    </ligand>
</feature>
<dbReference type="SUPFAM" id="SSF51735">
    <property type="entry name" value="NAD(P)-binding Rossmann-fold domains"/>
    <property type="match status" value="1"/>
</dbReference>
<feature type="binding site" evidence="8">
    <location>
        <begin position="17"/>
        <end position="19"/>
    </location>
    <ligand>
        <name>NAD(+)</name>
        <dbReference type="ChEBI" id="CHEBI:57540"/>
    </ligand>
</feature>
<evidence type="ECO:0000256" key="8">
    <source>
        <dbReference type="PIRSR" id="PIRSR614007-2"/>
    </source>
</evidence>
<dbReference type="PRINTS" id="PR00080">
    <property type="entry name" value="SDRFAMILY"/>
</dbReference>
<dbReference type="NCBIfam" id="TIGR02415">
    <property type="entry name" value="23BDH"/>
    <property type="match status" value="1"/>
</dbReference>
<gene>
    <name evidence="9" type="ORF">WICANDRAFT_92107</name>
</gene>
<accession>A0A1E3P589</accession>
<evidence type="ECO:0000256" key="5">
    <source>
        <dbReference type="ARBA" id="ARBA00023027"/>
    </source>
</evidence>
<keyword evidence="3" id="KW-0521">NADP</keyword>
<organism evidence="9 10">
    <name type="scientific">Wickerhamomyces anomalus (strain ATCC 58044 / CBS 1984 / NCYC 433 / NRRL Y-366-8)</name>
    <name type="common">Yeast</name>
    <name type="synonym">Hansenula anomala</name>
    <dbReference type="NCBI Taxonomy" id="683960"/>
    <lineage>
        <taxon>Eukaryota</taxon>
        <taxon>Fungi</taxon>
        <taxon>Dikarya</taxon>
        <taxon>Ascomycota</taxon>
        <taxon>Saccharomycotina</taxon>
        <taxon>Saccharomycetes</taxon>
        <taxon>Phaffomycetales</taxon>
        <taxon>Wickerhamomycetaceae</taxon>
        <taxon>Wickerhamomyces</taxon>
    </lineage>
</organism>
<dbReference type="Pfam" id="PF13561">
    <property type="entry name" value="adh_short_C2"/>
    <property type="match status" value="1"/>
</dbReference>
<dbReference type="OrthoDB" id="47007at2759"/>
<dbReference type="GO" id="GO:0048038">
    <property type="term" value="F:quinone binding"/>
    <property type="evidence" value="ECO:0007669"/>
    <property type="project" value="TreeGrafter"/>
</dbReference>
<evidence type="ECO:0000256" key="7">
    <source>
        <dbReference type="PIRSR" id="PIRSR614007-1"/>
    </source>
</evidence>
<evidence type="ECO:0000256" key="1">
    <source>
        <dbReference type="ARBA" id="ARBA00006484"/>
    </source>
</evidence>
<dbReference type="Gene3D" id="3.40.50.720">
    <property type="entry name" value="NAD(P)-binding Rossmann-like Domain"/>
    <property type="match status" value="1"/>
</dbReference>
<dbReference type="PANTHER" id="PTHR42760">
    <property type="entry name" value="SHORT-CHAIN DEHYDROGENASES/REDUCTASES FAMILY MEMBER"/>
    <property type="match status" value="1"/>
</dbReference>
<keyword evidence="10" id="KW-1185">Reference proteome</keyword>
<dbReference type="NCBIfam" id="NF005559">
    <property type="entry name" value="PRK07231.1"/>
    <property type="match status" value="1"/>
</dbReference>
<dbReference type="RefSeq" id="XP_019039214.1">
    <property type="nucleotide sequence ID" value="XM_019186339.1"/>
</dbReference>
<evidence type="ECO:0000256" key="3">
    <source>
        <dbReference type="ARBA" id="ARBA00022857"/>
    </source>
</evidence>
<dbReference type="GO" id="GO:0006633">
    <property type="term" value="P:fatty acid biosynthetic process"/>
    <property type="evidence" value="ECO:0007669"/>
    <property type="project" value="TreeGrafter"/>
</dbReference>
<dbReference type="EMBL" id="KV454210">
    <property type="protein sequence ID" value="ODQ60007.1"/>
    <property type="molecule type" value="Genomic_DNA"/>
</dbReference>
<feature type="binding site" evidence="8">
    <location>
        <position position="164"/>
    </location>
    <ligand>
        <name>NAD(+)</name>
        <dbReference type="ChEBI" id="CHEBI:57540"/>
    </ligand>
</feature>
<dbReference type="InterPro" id="IPR036291">
    <property type="entry name" value="NAD(P)-bd_dom_sf"/>
</dbReference>
<evidence type="ECO:0000313" key="9">
    <source>
        <dbReference type="EMBL" id="ODQ60007.1"/>
    </source>
</evidence>
<sequence length="264" mass="28354">MTLNTQKKTALVTGAAQGIGKSIAIQLAKDGYQVAITDLPFQKAKALETVKEIEKFGAESLFIPCDSSKKQEIFDAVDETYKKFGGFDTIVNNAGIATIAPIVETTEEEINKILSINVNGVVFGIQAAAKKFEELGNQPGKIINAASIVSYEAFEMLGIYSATKFAVRGLTQVAAKELASRKITVNCYCPGIVLTPMWDQIDAKMGEYSGAAKGETVKKFIDKIALGRGSEPQDVANLVSFMASEKADYITGQAMVVDGGIMYH</sequence>
<name>A0A1E3P589_WICAA</name>
<evidence type="ECO:0000313" key="10">
    <source>
        <dbReference type="Proteomes" id="UP000094112"/>
    </source>
</evidence>
<dbReference type="InterPro" id="IPR002347">
    <property type="entry name" value="SDR_fam"/>
</dbReference>
<dbReference type="PANTHER" id="PTHR42760:SF121">
    <property type="entry name" value="3-OXOACYL-(ACYL-CARRIER-PROTEIN) REDUCTASE"/>
    <property type="match status" value="1"/>
</dbReference>
<dbReference type="PRINTS" id="PR00081">
    <property type="entry name" value="GDHRDH"/>
</dbReference>
<dbReference type="Proteomes" id="UP000094112">
    <property type="component" value="Unassembled WGS sequence"/>
</dbReference>
<evidence type="ECO:0000256" key="6">
    <source>
        <dbReference type="ARBA" id="ARBA00047315"/>
    </source>
</evidence>
<keyword evidence="4" id="KW-0560">Oxidoreductase</keyword>
<feature type="active site" description="Proton acceptor" evidence="7">
    <location>
        <position position="160"/>
    </location>
</feature>
<dbReference type="PROSITE" id="PS00061">
    <property type="entry name" value="ADH_SHORT"/>
    <property type="match status" value="1"/>
</dbReference>
<evidence type="ECO:0000256" key="2">
    <source>
        <dbReference type="ARBA" id="ARBA00012848"/>
    </source>
</evidence>
<feature type="binding site" evidence="8">
    <location>
        <position position="38"/>
    </location>
    <ligand>
        <name>NAD(+)</name>
        <dbReference type="ChEBI" id="CHEBI:57540"/>
    </ligand>
</feature>
<dbReference type="GO" id="GO:0052588">
    <property type="term" value="F:diacetyl reductase ((S)-acetoin forming) (NAD+) activity"/>
    <property type="evidence" value="ECO:0007669"/>
    <property type="project" value="UniProtKB-EC"/>
</dbReference>
<proteinExistence type="inferred from homology"/>
<feature type="binding site" evidence="8">
    <location>
        <position position="160"/>
    </location>
    <ligand>
        <name>NAD(+)</name>
        <dbReference type="ChEBI" id="CHEBI:57540"/>
    </ligand>
</feature>
<dbReference type="EC" id="1.1.1.304" evidence="2"/>
<dbReference type="FunFam" id="3.40.50.720:FF:000084">
    <property type="entry name" value="Short-chain dehydrogenase reductase"/>
    <property type="match status" value="1"/>
</dbReference>
<protein>
    <recommendedName>
        <fullName evidence="2">diacetyl reductase [(S)-acetoin forming]</fullName>
        <ecNumber evidence="2">1.1.1.304</ecNumber>
    </recommendedName>
</protein>
<dbReference type="InterPro" id="IPR020904">
    <property type="entry name" value="Sc_DH/Rdtase_CS"/>
</dbReference>
<comment type="similarity">
    <text evidence="1">Belongs to the short-chain dehydrogenases/reductases (SDR) family.</text>
</comment>
<dbReference type="AlphaFoldDB" id="A0A1E3P589"/>
<evidence type="ECO:0000256" key="4">
    <source>
        <dbReference type="ARBA" id="ARBA00023002"/>
    </source>
</evidence>
<dbReference type="GO" id="GO:0045150">
    <property type="term" value="P:acetoin catabolic process"/>
    <property type="evidence" value="ECO:0007669"/>
    <property type="project" value="InterPro"/>
</dbReference>
<comment type="catalytic activity">
    <reaction evidence="6">
        <text>(S)-acetoin + NAD(+) = diacetyl + NADH + H(+)</text>
        <dbReference type="Rhea" id="RHEA:27286"/>
        <dbReference type="ChEBI" id="CHEBI:15378"/>
        <dbReference type="ChEBI" id="CHEBI:15687"/>
        <dbReference type="ChEBI" id="CHEBI:16583"/>
        <dbReference type="ChEBI" id="CHEBI:57540"/>
        <dbReference type="ChEBI" id="CHEBI:57945"/>
        <dbReference type="EC" id="1.1.1.304"/>
    </reaction>
</comment>
<feature type="binding site" evidence="8">
    <location>
        <position position="93"/>
    </location>
    <ligand>
        <name>NAD(+)</name>
        <dbReference type="ChEBI" id="CHEBI:57540"/>
    </ligand>
</feature>
<reference evidence="9 10" key="1">
    <citation type="journal article" date="2016" name="Proc. Natl. Acad. Sci. U.S.A.">
        <title>Comparative genomics of biotechnologically important yeasts.</title>
        <authorList>
            <person name="Riley R."/>
            <person name="Haridas S."/>
            <person name="Wolfe K.H."/>
            <person name="Lopes M.R."/>
            <person name="Hittinger C.T."/>
            <person name="Goeker M."/>
            <person name="Salamov A.A."/>
            <person name="Wisecaver J.H."/>
            <person name="Long T.M."/>
            <person name="Calvey C.H."/>
            <person name="Aerts A.L."/>
            <person name="Barry K.W."/>
            <person name="Choi C."/>
            <person name="Clum A."/>
            <person name="Coughlan A.Y."/>
            <person name="Deshpande S."/>
            <person name="Douglass A.P."/>
            <person name="Hanson S.J."/>
            <person name="Klenk H.-P."/>
            <person name="LaButti K.M."/>
            <person name="Lapidus A."/>
            <person name="Lindquist E.A."/>
            <person name="Lipzen A.M."/>
            <person name="Meier-Kolthoff J.P."/>
            <person name="Ohm R.A."/>
            <person name="Otillar R.P."/>
            <person name="Pangilinan J.L."/>
            <person name="Peng Y."/>
            <person name="Rokas A."/>
            <person name="Rosa C.A."/>
            <person name="Scheuner C."/>
            <person name="Sibirny A.A."/>
            <person name="Slot J.C."/>
            <person name="Stielow J.B."/>
            <person name="Sun H."/>
            <person name="Kurtzman C.P."/>
            <person name="Blackwell M."/>
            <person name="Grigoriev I.V."/>
            <person name="Jeffries T.W."/>
        </authorList>
    </citation>
    <scope>NUCLEOTIDE SEQUENCE [LARGE SCALE GENOMIC DNA]</scope>
    <source>
        <strain evidence="10">ATCC 58044 / CBS 1984 / NCYC 433 / NRRL Y-366-8</strain>
    </source>
</reference>
<dbReference type="InterPro" id="IPR014007">
    <property type="entry name" value="23BDH"/>
</dbReference>